<feature type="transmembrane region" description="Helical" evidence="2">
    <location>
        <begin position="32"/>
        <end position="53"/>
    </location>
</feature>
<feature type="compositionally biased region" description="Low complexity" evidence="1">
    <location>
        <begin position="1"/>
        <end position="21"/>
    </location>
</feature>
<feature type="region of interest" description="Disordered" evidence="1">
    <location>
        <begin position="1"/>
        <end position="28"/>
    </location>
</feature>
<gene>
    <name evidence="3" type="ORF">O3G_MSEX007580</name>
</gene>
<keyword evidence="2" id="KW-1133">Transmembrane helix</keyword>
<dbReference type="Proteomes" id="UP000791440">
    <property type="component" value="Unassembled WGS sequence"/>
</dbReference>
<name>A0A922CMB6_MANSE</name>
<keyword evidence="2" id="KW-0472">Membrane</keyword>
<reference evidence="3" key="2">
    <citation type="submission" date="2020-12" db="EMBL/GenBank/DDBJ databases">
        <authorList>
            <person name="Kanost M."/>
        </authorList>
    </citation>
    <scope>NUCLEOTIDE SEQUENCE</scope>
</reference>
<organism evidence="3 4">
    <name type="scientific">Manduca sexta</name>
    <name type="common">Tobacco hawkmoth</name>
    <name type="synonym">Tobacco hornworm</name>
    <dbReference type="NCBI Taxonomy" id="7130"/>
    <lineage>
        <taxon>Eukaryota</taxon>
        <taxon>Metazoa</taxon>
        <taxon>Ecdysozoa</taxon>
        <taxon>Arthropoda</taxon>
        <taxon>Hexapoda</taxon>
        <taxon>Insecta</taxon>
        <taxon>Pterygota</taxon>
        <taxon>Neoptera</taxon>
        <taxon>Endopterygota</taxon>
        <taxon>Lepidoptera</taxon>
        <taxon>Glossata</taxon>
        <taxon>Ditrysia</taxon>
        <taxon>Bombycoidea</taxon>
        <taxon>Sphingidae</taxon>
        <taxon>Sphinginae</taxon>
        <taxon>Sphingini</taxon>
        <taxon>Manduca</taxon>
    </lineage>
</organism>
<evidence type="ECO:0000313" key="3">
    <source>
        <dbReference type="EMBL" id="KAG6452345.1"/>
    </source>
</evidence>
<reference evidence="3" key="1">
    <citation type="journal article" date="2016" name="Insect Biochem. Mol. Biol.">
        <title>Multifaceted biological insights from a draft genome sequence of the tobacco hornworm moth, Manduca sexta.</title>
        <authorList>
            <person name="Kanost M.R."/>
            <person name="Arrese E.L."/>
            <person name="Cao X."/>
            <person name="Chen Y.R."/>
            <person name="Chellapilla S."/>
            <person name="Goldsmith M.R."/>
            <person name="Grosse-Wilde E."/>
            <person name="Heckel D.G."/>
            <person name="Herndon N."/>
            <person name="Jiang H."/>
            <person name="Papanicolaou A."/>
            <person name="Qu J."/>
            <person name="Soulages J.L."/>
            <person name="Vogel H."/>
            <person name="Walters J."/>
            <person name="Waterhouse R.M."/>
            <person name="Ahn S.J."/>
            <person name="Almeida F.C."/>
            <person name="An C."/>
            <person name="Aqrawi P."/>
            <person name="Bretschneider A."/>
            <person name="Bryant W.B."/>
            <person name="Bucks S."/>
            <person name="Chao H."/>
            <person name="Chevignon G."/>
            <person name="Christen J.M."/>
            <person name="Clarke D.F."/>
            <person name="Dittmer N.T."/>
            <person name="Ferguson L.C.F."/>
            <person name="Garavelou S."/>
            <person name="Gordon K.H.J."/>
            <person name="Gunaratna R.T."/>
            <person name="Han Y."/>
            <person name="Hauser F."/>
            <person name="He Y."/>
            <person name="Heidel-Fischer H."/>
            <person name="Hirsh A."/>
            <person name="Hu Y."/>
            <person name="Jiang H."/>
            <person name="Kalra D."/>
            <person name="Klinner C."/>
            <person name="Konig C."/>
            <person name="Kovar C."/>
            <person name="Kroll A.R."/>
            <person name="Kuwar S.S."/>
            <person name="Lee S.L."/>
            <person name="Lehman R."/>
            <person name="Li K."/>
            <person name="Li Z."/>
            <person name="Liang H."/>
            <person name="Lovelace S."/>
            <person name="Lu Z."/>
            <person name="Mansfield J.H."/>
            <person name="McCulloch K.J."/>
            <person name="Mathew T."/>
            <person name="Morton B."/>
            <person name="Muzny D.M."/>
            <person name="Neunemann D."/>
            <person name="Ongeri F."/>
            <person name="Pauchet Y."/>
            <person name="Pu L.L."/>
            <person name="Pyrousis I."/>
            <person name="Rao X.J."/>
            <person name="Redding A."/>
            <person name="Roesel C."/>
            <person name="Sanchez-Gracia A."/>
            <person name="Schaack S."/>
            <person name="Shukla A."/>
            <person name="Tetreau G."/>
            <person name="Wang Y."/>
            <person name="Xiong G.H."/>
            <person name="Traut W."/>
            <person name="Walsh T.K."/>
            <person name="Worley K.C."/>
            <person name="Wu D."/>
            <person name="Wu W."/>
            <person name="Wu Y.Q."/>
            <person name="Zhang X."/>
            <person name="Zou Z."/>
            <person name="Zucker H."/>
            <person name="Briscoe A.D."/>
            <person name="Burmester T."/>
            <person name="Clem R.J."/>
            <person name="Feyereisen R."/>
            <person name="Grimmelikhuijzen C.J.P."/>
            <person name="Hamodrakas S.J."/>
            <person name="Hansson B.S."/>
            <person name="Huguet E."/>
            <person name="Jermiin L.S."/>
            <person name="Lan Q."/>
            <person name="Lehman H.K."/>
            <person name="Lorenzen M."/>
            <person name="Merzendorfer H."/>
            <person name="Michalopoulos I."/>
            <person name="Morton D.B."/>
            <person name="Muthukrishnan S."/>
            <person name="Oakeshott J.G."/>
            <person name="Palmer W."/>
            <person name="Park Y."/>
            <person name="Passarelli A.L."/>
            <person name="Rozas J."/>
            <person name="Schwartz L.M."/>
            <person name="Smith W."/>
            <person name="Southgate A."/>
            <person name="Vilcinskas A."/>
            <person name="Vogt R."/>
            <person name="Wang P."/>
            <person name="Werren J."/>
            <person name="Yu X.Q."/>
            <person name="Zhou J.J."/>
            <person name="Brown S.J."/>
            <person name="Scherer S.E."/>
            <person name="Richards S."/>
            <person name="Blissard G.W."/>
        </authorList>
    </citation>
    <scope>NUCLEOTIDE SEQUENCE</scope>
</reference>
<dbReference type="AlphaFoldDB" id="A0A922CMB6"/>
<protein>
    <submittedName>
        <fullName evidence="3">Uncharacterized protein</fullName>
    </submittedName>
</protein>
<accession>A0A922CMB6</accession>
<sequence>MGPKPQKPAAAPARSSRASGSRPGGDGGSKSWLSVIGGLLLLVGVLALVYKLFLEQLLRPRRCPRIDPKVRRWPMEQKPWIPWDKIKKMWSNILKAIRDALRDRICD</sequence>
<keyword evidence="4" id="KW-1185">Reference proteome</keyword>
<evidence type="ECO:0000313" key="4">
    <source>
        <dbReference type="Proteomes" id="UP000791440"/>
    </source>
</evidence>
<evidence type="ECO:0000256" key="1">
    <source>
        <dbReference type="SAM" id="MobiDB-lite"/>
    </source>
</evidence>
<evidence type="ECO:0000256" key="2">
    <source>
        <dbReference type="SAM" id="Phobius"/>
    </source>
</evidence>
<comment type="caution">
    <text evidence="3">The sequence shown here is derived from an EMBL/GenBank/DDBJ whole genome shotgun (WGS) entry which is preliminary data.</text>
</comment>
<dbReference type="EMBL" id="JH668422">
    <property type="protein sequence ID" value="KAG6452345.1"/>
    <property type="molecule type" value="Genomic_DNA"/>
</dbReference>
<proteinExistence type="predicted"/>
<keyword evidence="2" id="KW-0812">Transmembrane</keyword>